<keyword evidence="9" id="KW-1185">Reference proteome</keyword>
<evidence type="ECO:0000313" key="9">
    <source>
        <dbReference type="Proteomes" id="UP000321907"/>
    </source>
</evidence>
<evidence type="ECO:0000256" key="3">
    <source>
        <dbReference type="ARBA" id="ARBA00022692"/>
    </source>
</evidence>
<name>A0A5C7FJ48_9BACT</name>
<proteinExistence type="predicted"/>
<keyword evidence="5 7" id="KW-1133">Transmembrane helix</keyword>
<feature type="transmembrane region" description="Helical" evidence="7">
    <location>
        <begin position="251"/>
        <end position="275"/>
    </location>
</feature>
<dbReference type="GO" id="GO:0005384">
    <property type="term" value="F:manganese ion transmembrane transporter activity"/>
    <property type="evidence" value="ECO:0007669"/>
    <property type="project" value="TreeGrafter"/>
</dbReference>
<keyword evidence="3 7" id="KW-0812">Transmembrane</keyword>
<keyword evidence="6 7" id="KW-0472">Membrane</keyword>
<gene>
    <name evidence="8" type="ORF">FUA23_05910</name>
</gene>
<feature type="transmembrane region" description="Helical" evidence="7">
    <location>
        <begin position="206"/>
        <end position="231"/>
    </location>
</feature>
<dbReference type="OrthoDB" id="9787548at2"/>
<evidence type="ECO:0000256" key="2">
    <source>
        <dbReference type="ARBA" id="ARBA00022448"/>
    </source>
</evidence>
<feature type="transmembrane region" description="Helical" evidence="7">
    <location>
        <begin position="390"/>
        <end position="407"/>
    </location>
</feature>
<dbReference type="GO" id="GO:0005886">
    <property type="term" value="C:plasma membrane"/>
    <property type="evidence" value="ECO:0007669"/>
    <property type="project" value="TreeGrafter"/>
</dbReference>
<dbReference type="InterPro" id="IPR001046">
    <property type="entry name" value="NRAMP_fam"/>
</dbReference>
<dbReference type="PANTHER" id="PTHR11706">
    <property type="entry name" value="SOLUTE CARRIER PROTEIN FAMILY 11 MEMBER"/>
    <property type="match status" value="1"/>
</dbReference>
<dbReference type="GO" id="GO:0034755">
    <property type="term" value="P:iron ion transmembrane transport"/>
    <property type="evidence" value="ECO:0007669"/>
    <property type="project" value="TreeGrafter"/>
</dbReference>
<dbReference type="RefSeq" id="WP_147929800.1">
    <property type="nucleotide sequence ID" value="NZ_VOXD01000006.1"/>
</dbReference>
<evidence type="ECO:0000256" key="1">
    <source>
        <dbReference type="ARBA" id="ARBA00004141"/>
    </source>
</evidence>
<evidence type="ECO:0000256" key="7">
    <source>
        <dbReference type="SAM" id="Phobius"/>
    </source>
</evidence>
<feature type="transmembrane region" description="Helical" evidence="7">
    <location>
        <begin position="172"/>
        <end position="194"/>
    </location>
</feature>
<evidence type="ECO:0000256" key="4">
    <source>
        <dbReference type="ARBA" id="ARBA00022847"/>
    </source>
</evidence>
<comment type="subcellular location">
    <subcellularLocation>
        <location evidence="1">Membrane</location>
        <topology evidence="1">Multi-pass membrane protein</topology>
    </subcellularLocation>
</comment>
<evidence type="ECO:0000313" key="8">
    <source>
        <dbReference type="EMBL" id="TXF90628.1"/>
    </source>
</evidence>
<feature type="transmembrane region" description="Helical" evidence="7">
    <location>
        <begin position="77"/>
        <end position="95"/>
    </location>
</feature>
<dbReference type="GO" id="GO:0015086">
    <property type="term" value="F:cadmium ion transmembrane transporter activity"/>
    <property type="evidence" value="ECO:0007669"/>
    <property type="project" value="TreeGrafter"/>
</dbReference>
<dbReference type="GO" id="GO:0015293">
    <property type="term" value="F:symporter activity"/>
    <property type="evidence" value="ECO:0007669"/>
    <property type="project" value="UniProtKB-KW"/>
</dbReference>
<sequence>MKASYSRALVWSLIAAAFIGPGTVTTAAKAGSQGGWYYTPYLLLAAVAGLLLMEMVARITLVSGQSLGQVLGHRGRWLAIICFGAVLLGCMAYQAGNLLGALSGAQLLVPVHRLWVLLLGAAAFAVLWKGDTKIIARALSAIVVLMGVVFVVSASLLLVGDGPLTGSETVTSATIIGLVGTTIVPYNFFLAAGLSKGQTLGEMRMGLAGSFLVGGIITISIILVGSVAVSFSSFADLARTLDASLGGLSKVVLGFGLFAAGFSSAVTAPLAAALAGRELLGRKETDFANTSLWFRGIWGGVLLVGLLVACLELNIISVILAAQVANGLLLPFIAAIVLVMANDRSLLGEQVNTWWQNIAGVLVAGFLAYKNFDLLIGKISPSHDGLWADVLTGTYGIVLLISLWLMVRRPR</sequence>
<dbReference type="EMBL" id="VOXD01000006">
    <property type="protein sequence ID" value="TXF90628.1"/>
    <property type="molecule type" value="Genomic_DNA"/>
</dbReference>
<feature type="transmembrane region" description="Helical" evidence="7">
    <location>
        <begin position="107"/>
        <end position="127"/>
    </location>
</feature>
<dbReference type="PRINTS" id="PR00447">
    <property type="entry name" value="NATRESASSCMP"/>
</dbReference>
<protein>
    <submittedName>
        <fullName evidence="8">Divalent metal cation transporter</fullName>
    </submittedName>
</protein>
<feature type="transmembrane region" description="Helical" evidence="7">
    <location>
        <begin position="287"/>
        <end position="309"/>
    </location>
</feature>
<organism evidence="8 9">
    <name type="scientific">Neolewinella aurantiaca</name>
    <dbReference type="NCBI Taxonomy" id="2602767"/>
    <lineage>
        <taxon>Bacteria</taxon>
        <taxon>Pseudomonadati</taxon>
        <taxon>Bacteroidota</taxon>
        <taxon>Saprospiria</taxon>
        <taxon>Saprospirales</taxon>
        <taxon>Lewinellaceae</taxon>
        <taxon>Neolewinella</taxon>
    </lineage>
</organism>
<reference evidence="8 9" key="1">
    <citation type="submission" date="2019-08" db="EMBL/GenBank/DDBJ databases">
        <title>Lewinella sp. strain SSH13 Genome sequencing and assembly.</title>
        <authorList>
            <person name="Kim I."/>
        </authorList>
    </citation>
    <scope>NUCLEOTIDE SEQUENCE [LARGE SCALE GENOMIC DNA]</scope>
    <source>
        <strain evidence="8 9">SSH13</strain>
    </source>
</reference>
<comment type="caution">
    <text evidence="8">The sequence shown here is derived from an EMBL/GenBank/DDBJ whole genome shotgun (WGS) entry which is preliminary data.</text>
</comment>
<dbReference type="AlphaFoldDB" id="A0A5C7FJ48"/>
<feature type="transmembrane region" description="Helical" evidence="7">
    <location>
        <begin position="315"/>
        <end position="341"/>
    </location>
</feature>
<evidence type="ECO:0000256" key="6">
    <source>
        <dbReference type="ARBA" id="ARBA00023136"/>
    </source>
</evidence>
<feature type="transmembrane region" description="Helical" evidence="7">
    <location>
        <begin position="139"/>
        <end position="160"/>
    </location>
</feature>
<feature type="transmembrane region" description="Helical" evidence="7">
    <location>
        <begin position="37"/>
        <end position="57"/>
    </location>
</feature>
<dbReference type="PANTHER" id="PTHR11706:SF33">
    <property type="entry name" value="NATURAL RESISTANCE-ASSOCIATED MACROPHAGE PROTEIN 2"/>
    <property type="match status" value="1"/>
</dbReference>
<keyword evidence="4" id="KW-0769">Symport</keyword>
<keyword evidence="2" id="KW-0813">Transport</keyword>
<accession>A0A5C7FJ48</accession>
<dbReference type="Pfam" id="PF01566">
    <property type="entry name" value="Nramp"/>
    <property type="match status" value="1"/>
</dbReference>
<evidence type="ECO:0000256" key="5">
    <source>
        <dbReference type="ARBA" id="ARBA00022989"/>
    </source>
</evidence>
<dbReference type="Proteomes" id="UP000321907">
    <property type="component" value="Unassembled WGS sequence"/>
</dbReference>
<feature type="transmembrane region" description="Helical" evidence="7">
    <location>
        <begin position="353"/>
        <end position="370"/>
    </location>
</feature>